<name>A0A450S834_9GAMM</name>
<reference evidence="2" key="1">
    <citation type="submission" date="2019-02" db="EMBL/GenBank/DDBJ databases">
        <authorList>
            <person name="Gruber-Vodicka R. H."/>
            <person name="Seah K. B. B."/>
        </authorList>
    </citation>
    <scope>NUCLEOTIDE SEQUENCE</scope>
    <source>
        <strain evidence="2">BECK_DK47</strain>
    </source>
</reference>
<proteinExistence type="predicted"/>
<protein>
    <submittedName>
        <fullName evidence="2">Uncharacterized protein</fullName>
    </submittedName>
</protein>
<keyword evidence="1" id="KW-1133">Transmembrane helix</keyword>
<evidence type="ECO:0000313" key="2">
    <source>
        <dbReference type="EMBL" id="VFJ48074.1"/>
    </source>
</evidence>
<evidence type="ECO:0000256" key="1">
    <source>
        <dbReference type="SAM" id="Phobius"/>
    </source>
</evidence>
<dbReference type="AlphaFoldDB" id="A0A450S834"/>
<keyword evidence="1" id="KW-0472">Membrane</keyword>
<accession>A0A450S834</accession>
<organism evidence="2">
    <name type="scientific">Candidatus Kentrum sp. DK</name>
    <dbReference type="NCBI Taxonomy" id="2126562"/>
    <lineage>
        <taxon>Bacteria</taxon>
        <taxon>Pseudomonadati</taxon>
        <taxon>Pseudomonadota</taxon>
        <taxon>Gammaproteobacteria</taxon>
        <taxon>Candidatus Kentrum</taxon>
    </lineage>
</organism>
<feature type="transmembrane region" description="Helical" evidence="1">
    <location>
        <begin position="81"/>
        <end position="101"/>
    </location>
</feature>
<sequence>MLGYGMLALRPQHLIQPTSLPQYRYFGADVLGSVCKSRINPPDCVEDFLEMLIYSLTRHSRNQKSGHGYRGHGPLLHDQRYVVGAGCLPAMSFLIVLFRIFHVRDYKLRFLVSFRLVMKHDPTFA</sequence>
<keyword evidence="1" id="KW-0812">Transmembrane</keyword>
<gene>
    <name evidence="2" type="ORF">BECKDK2373B_GA0170837_101960</name>
</gene>
<dbReference type="EMBL" id="CAADEX010000019">
    <property type="protein sequence ID" value="VFJ48074.1"/>
    <property type="molecule type" value="Genomic_DNA"/>
</dbReference>